<organism evidence="2 3">
    <name type="scientific">Lasiosphaeria hispida</name>
    <dbReference type="NCBI Taxonomy" id="260671"/>
    <lineage>
        <taxon>Eukaryota</taxon>
        <taxon>Fungi</taxon>
        <taxon>Dikarya</taxon>
        <taxon>Ascomycota</taxon>
        <taxon>Pezizomycotina</taxon>
        <taxon>Sordariomycetes</taxon>
        <taxon>Sordariomycetidae</taxon>
        <taxon>Sordariales</taxon>
        <taxon>Lasiosphaeriaceae</taxon>
        <taxon>Lasiosphaeria</taxon>
    </lineage>
</organism>
<reference evidence="2" key="2">
    <citation type="submission" date="2023-06" db="EMBL/GenBank/DDBJ databases">
        <authorList>
            <consortium name="Lawrence Berkeley National Laboratory"/>
            <person name="Haridas S."/>
            <person name="Hensen N."/>
            <person name="Bonometti L."/>
            <person name="Westerberg I."/>
            <person name="Brannstrom I.O."/>
            <person name="Guillou S."/>
            <person name="Cros-Aarteil S."/>
            <person name="Calhoun S."/>
            <person name="Kuo A."/>
            <person name="Mondo S."/>
            <person name="Pangilinan J."/>
            <person name="Riley R."/>
            <person name="Labutti K."/>
            <person name="Andreopoulos B."/>
            <person name="Lipzen A."/>
            <person name="Chen C."/>
            <person name="Yanf M."/>
            <person name="Daum C."/>
            <person name="Ng V."/>
            <person name="Clum A."/>
            <person name="Steindorff A."/>
            <person name="Ohm R."/>
            <person name="Martin F."/>
            <person name="Silar P."/>
            <person name="Natvig D."/>
            <person name="Lalanne C."/>
            <person name="Gautier V."/>
            <person name="Ament-Velasquez S.L."/>
            <person name="Kruys A."/>
            <person name="Hutchinson M.I."/>
            <person name="Powell A.J."/>
            <person name="Barry K."/>
            <person name="Miller A.N."/>
            <person name="Grigoriev I.V."/>
            <person name="Debuchy R."/>
            <person name="Gladieux P."/>
            <person name="Thoren M.H."/>
            <person name="Johannesson H."/>
        </authorList>
    </citation>
    <scope>NUCLEOTIDE SEQUENCE</scope>
    <source>
        <strain evidence="2">CBS 955.72</strain>
    </source>
</reference>
<reference evidence="2" key="1">
    <citation type="journal article" date="2023" name="Mol. Phylogenet. Evol.">
        <title>Genome-scale phylogeny and comparative genomics of the fungal order Sordariales.</title>
        <authorList>
            <person name="Hensen N."/>
            <person name="Bonometti L."/>
            <person name="Westerberg I."/>
            <person name="Brannstrom I.O."/>
            <person name="Guillou S."/>
            <person name="Cros-Aarteil S."/>
            <person name="Calhoun S."/>
            <person name="Haridas S."/>
            <person name="Kuo A."/>
            <person name="Mondo S."/>
            <person name="Pangilinan J."/>
            <person name="Riley R."/>
            <person name="LaButti K."/>
            <person name="Andreopoulos B."/>
            <person name="Lipzen A."/>
            <person name="Chen C."/>
            <person name="Yan M."/>
            <person name="Daum C."/>
            <person name="Ng V."/>
            <person name="Clum A."/>
            <person name="Steindorff A."/>
            <person name="Ohm R.A."/>
            <person name="Martin F."/>
            <person name="Silar P."/>
            <person name="Natvig D.O."/>
            <person name="Lalanne C."/>
            <person name="Gautier V."/>
            <person name="Ament-Velasquez S.L."/>
            <person name="Kruys A."/>
            <person name="Hutchinson M.I."/>
            <person name="Powell A.J."/>
            <person name="Barry K."/>
            <person name="Miller A.N."/>
            <person name="Grigoriev I.V."/>
            <person name="Debuchy R."/>
            <person name="Gladieux P."/>
            <person name="Hiltunen Thoren M."/>
            <person name="Johannesson H."/>
        </authorList>
    </citation>
    <scope>NUCLEOTIDE SEQUENCE</scope>
    <source>
        <strain evidence="2">CBS 955.72</strain>
    </source>
</reference>
<accession>A0AAJ0MKR7</accession>
<dbReference type="EMBL" id="JAUIQD010000001">
    <property type="protein sequence ID" value="KAK3364099.1"/>
    <property type="molecule type" value="Genomic_DNA"/>
</dbReference>
<gene>
    <name evidence="2" type="ORF">B0T25DRAFT_513909</name>
</gene>
<feature type="region of interest" description="Disordered" evidence="1">
    <location>
        <begin position="89"/>
        <end position="109"/>
    </location>
</feature>
<proteinExistence type="predicted"/>
<feature type="compositionally biased region" description="Polar residues" evidence="1">
    <location>
        <begin position="89"/>
        <end position="98"/>
    </location>
</feature>
<evidence type="ECO:0000256" key="1">
    <source>
        <dbReference type="SAM" id="MobiDB-lite"/>
    </source>
</evidence>
<dbReference type="Proteomes" id="UP001275084">
    <property type="component" value="Unassembled WGS sequence"/>
</dbReference>
<sequence length="109" mass="12023">MEKKWGGKLPEVFHTTHIVNCLKAAYLNQHMFWEKGLAKNKLSWTNLMDQLNTMSKESQKASTLLPLRSRAPEPTIPTPLKAMEQTTTALLSKSSAPSATGIPGRDGST</sequence>
<dbReference type="AlphaFoldDB" id="A0AAJ0MKR7"/>
<name>A0AAJ0MKR7_9PEZI</name>
<keyword evidence="3" id="KW-1185">Reference proteome</keyword>
<comment type="caution">
    <text evidence="2">The sequence shown here is derived from an EMBL/GenBank/DDBJ whole genome shotgun (WGS) entry which is preliminary data.</text>
</comment>
<protein>
    <submittedName>
        <fullName evidence="2">Uncharacterized protein</fullName>
    </submittedName>
</protein>
<evidence type="ECO:0000313" key="3">
    <source>
        <dbReference type="Proteomes" id="UP001275084"/>
    </source>
</evidence>
<evidence type="ECO:0000313" key="2">
    <source>
        <dbReference type="EMBL" id="KAK3364099.1"/>
    </source>
</evidence>